<protein>
    <recommendedName>
        <fullName evidence="1">MADF domain-containing protein</fullName>
    </recommendedName>
</protein>
<dbReference type="InterPro" id="IPR006578">
    <property type="entry name" value="MADF-dom"/>
</dbReference>
<dbReference type="PROSITE" id="PS51029">
    <property type="entry name" value="MADF"/>
    <property type="match status" value="1"/>
</dbReference>
<dbReference type="AlphaFoldDB" id="B4MLB8"/>
<accession>B4MLB8</accession>
<evidence type="ECO:0000313" key="3">
    <source>
        <dbReference type="Proteomes" id="UP000007798"/>
    </source>
</evidence>
<dbReference type="PANTHER" id="PTHR21505:SF8">
    <property type="entry name" value="DPT-YFP REPRESSOR BY OVEREXPRESSION, ISOFORM D-RELATED"/>
    <property type="match status" value="1"/>
</dbReference>
<dbReference type="HOGENOM" id="CLU_046601_1_0_1"/>
<sequence>MAYTHSIRDSERFSIRKFWREFLAVYQQMPELWDVDHANYRNKELKNKAYNILEVKLREVQPNATRSDVGRRINIFRTNYRREQLRLMKQKELGLHGDLCKPSLWFYHDMEFLSHGQATFQHKAKRDSSLLSPKIEIIEDDVEKEEFMQIDINQNDGNGSSSCVIQHDGSGSDNAMTPFNEAKSWNIPCEAHKQPSSNCTARETKANNCTEQPKSLPDDNFLVCPKMEILEQDDGVVAKASLPPGGTTTMTVIKGTTDSNSASINGNPGTLLSEASEILAKSWAIQYEEMAPTQRILARKAIADILFEGCMGNLRINRGEQRNTVDNH</sequence>
<proteinExistence type="predicted"/>
<evidence type="ECO:0000313" key="2">
    <source>
        <dbReference type="EMBL" id="EDW73376.2"/>
    </source>
</evidence>
<organism evidence="2 3">
    <name type="scientific">Drosophila willistoni</name>
    <name type="common">Fruit fly</name>
    <dbReference type="NCBI Taxonomy" id="7260"/>
    <lineage>
        <taxon>Eukaryota</taxon>
        <taxon>Metazoa</taxon>
        <taxon>Ecdysozoa</taxon>
        <taxon>Arthropoda</taxon>
        <taxon>Hexapoda</taxon>
        <taxon>Insecta</taxon>
        <taxon>Pterygota</taxon>
        <taxon>Neoptera</taxon>
        <taxon>Endopterygota</taxon>
        <taxon>Diptera</taxon>
        <taxon>Brachycera</taxon>
        <taxon>Muscomorpha</taxon>
        <taxon>Ephydroidea</taxon>
        <taxon>Drosophilidae</taxon>
        <taxon>Drosophila</taxon>
        <taxon>Sophophora</taxon>
    </lineage>
</organism>
<dbReference type="InParanoid" id="B4MLB8"/>
<dbReference type="EMBL" id="CH963847">
    <property type="protein sequence ID" value="EDW73376.2"/>
    <property type="molecule type" value="Genomic_DNA"/>
</dbReference>
<dbReference type="Pfam" id="PF10545">
    <property type="entry name" value="MADF_DNA_bdg"/>
    <property type="match status" value="1"/>
</dbReference>
<dbReference type="PANTHER" id="PTHR21505">
    <property type="entry name" value="MADF DOMAIN-CONTAINING PROTEIN-RELATED"/>
    <property type="match status" value="1"/>
</dbReference>
<dbReference type="OrthoDB" id="6617753at2759"/>
<feature type="domain" description="MADF" evidence="1">
    <location>
        <begin position="21"/>
        <end position="118"/>
    </location>
</feature>
<gene>
    <name evidence="2" type="primary">Dwil\GK16686</name>
    <name evidence="2" type="ORF">Dwil_GK16686</name>
</gene>
<name>B4MLB8_DROWI</name>
<keyword evidence="3" id="KW-1185">Reference proteome</keyword>
<reference evidence="2 3" key="1">
    <citation type="journal article" date="2007" name="Nature">
        <title>Evolution of genes and genomes on the Drosophila phylogeny.</title>
        <authorList>
            <consortium name="Drosophila 12 Genomes Consortium"/>
            <person name="Clark A.G."/>
            <person name="Eisen M.B."/>
            <person name="Smith D.R."/>
            <person name="Bergman C.M."/>
            <person name="Oliver B."/>
            <person name="Markow T.A."/>
            <person name="Kaufman T.C."/>
            <person name="Kellis M."/>
            <person name="Gelbart W."/>
            <person name="Iyer V.N."/>
            <person name="Pollard D.A."/>
            <person name="Sackton T.B."/>
            <person name="Larracuente A.M."/>
            <person name="Singh N.D."/>
            <person name="Abad J.P."/>
            <person name="Abt D.N."/>
            <person name="Adryan B."/>
            <person name="Aguade M."/>
            <person name="Akashi H."/>
            <person name="Anderson W.W."/>
            <person name="Aquadro C.F."/>
            <person name="Ardell D.H."/>
            <person name="Arguello R."/>
            <person name="Artieri C.G."/>
            <person name="Barbash D.A."/>
            <person name="Barker D."/>
            <person name="Barsanti P."/>
            <person name="Batterham P."/>
            <person name="Batzoglou S."/>
            <person name="Begun D."/>
            <person name="Bhutkar A."/>
            <person name="Blanco E."/>
            <person name="Bosak S.A."/>
            <person name="Bradley R.K."/>
            <person name="Brand A.D."/>
            <person name="Brent M.R."/>
            <person name="Brooks A.N."/>
            <person name="Brown R.H."/>
            <person name="Butlin R.K."/>
            <person name="Caggese C."/>
            <person name="Calvi B.R."/>
            <person name="Bernardo de Carvalho A."/>
            <person name="Caspi A."/>
            <person name="Castrezana S."/>
            <person name="Celniker S.E."/>
            <person name="Chang J.L."/>
            <person name="Chapple C."/>
            <person name="Chatterji S."/>
            <person name="Chinwalla A."/>
            <person name="Civetta A."/>
            <person name="Clifton S.W."/>
            <person name="Comeron J.M."/>
            <person name="Costello J.C."/>
            <person name="Coyne J.A."/>
            <person name="Daub J."/>
            <person name="David R.G."/>
            <person name="Delcher A.L."/>
            <person name="Delehaunty K."/>
            <person name="Do C.B."/>
            <person name="Ebling H."/>
            <person name="Edwards K."/>
            <person name="Eickbush T."/>
            <person name="Evans J.D."/>
            <person name="Filipski A."/>
            <person name="Findeiss S."/>
            <person name="Freyhult E."/>
            <person name="Fulton L."/>
            <person name="Fulton R."/>
            <person name="Garcia A.C."/>
            <person name="Gardiner A."/>
            <person name="Garfield D.A."/>
            <person name="Garvin B.E."/>
            <person name="Gibson G."/>
            <person name="Gilbert D."/>
            <person name="Gnerre S."/>
            <person name="Godfrey J."/>
            <person name="Good R."/>
            <person name="Gotea V."/>
            <person name="Gravely B."/>
            <person name="Greenberg A.J."/>
            <person name="Griffiths-Jones S."/>
            <person name="Gross S."/>
            <person name="Guigo R."/>
            <person name="Gustafson E.A."/>
            <person name="Haerty W."/>
            <person name="Hahn M.W."/>
            <person name="Halligan D.L."/>
            <person name="Halpern A.L."/>
            <person name="Halter G.M."/>
            <person name="Han M.V."/>
            <person name="Heger A."/>
            <person name="Hillier L."/>
            <person name="Hinrichs A.S."/>
            <person name="Holmes I."/>
            <person name="Hoskins R.A."/>
            <person name="Hubisz M.J."/>
            <person name="Hultmark D."/>
            <person name="Huntley M.A."/>
            <person name="Jaffe D.B."/>
            <person name="Jagadeeshan S."/>
            <person name="Jeck W.R."/>
            <person name="Johnson J."/>
            <person name="Jones C.D."/>
            <person name="Jordan W.C."/>
            <person name="Karpen G.H."/>
            <person name="Kataoka E."/>
            <person name="Keightley P.D."/>
            <person name="Kheradpour P."/>
            <person name="Kirkness E.F."/>
            <person name="Koerich L.B."/>
            <person name="Kristiansen K."/>
            <person name="Kudrna D."/>
            <person name="Kulathinal R.J."/>
            <person name="Kumar S."/>
            <person name="Kwok R."/>
            <person name="Lander E."/>
            <person name="Langley C.H."/>
            <person name="Lapoint R."/>
            <person name="Lazzaro B.P."/>
            <person name="Lee S.J."/>
            <person name="Levesque L."/>
            <person name="Li R."/>
            <person name="Lin C.F."/>
            <person name="Lin M.F."/>
            <person name="Lindblad-Toh K."/>
            <person name="Llopart A."/>
            <person name="Long M."/>
            <person name="Low L."/>
            <person name="Lozovsky E."/>
            <person name="Lu J."/>
            <person name="Luo M."/>
            <person name="Machado C.A."/>
            <person name="Makalowski W."/>
            <person name="Marzo M."/>
            <person name="Matsuda M."/>
            <person name="Matzkin L."/>
            <person name="McAllister B."/>
            <person name="McBride C.S."/>
            <person name="McKernan B."/>
            <person name="McKernan K."/>
            <person name="Mendez-Lago M."/>
            <person name="Minx P."/>
            <person name="Mollenhauer M.U."/>
            <person name="Montooth K."/>
            <person name="Mount S.M."/>
            <person name="Mu X."/>
            <person name="Myers E."/>
            <person name="Negre B."/>
            <person name="Newfeld S."/>
            <person name="Nielsen R."/>
            <person name="Noor M.A."/>
            <person name="O'Grady P."/>
            <person name="Pachter L."/>
            <person name="Papaceit M."/>
            <person name="Parisi M.J."/>
            <person name="Parisi M."/>
            <person name="Parts L."/>
            <person name="Pedersen J.S."/>
            <person name="Pesole G."/>
            <person name="Phillippy A.M."/>
            <person name="Ponting C.P."/>
            <person name="Pop M."/>
            <person name="Porcelli D."/>
            <person name="Powell J.R."/>
            <person name="Prohaska S."/>
            <person name="Pruitt K."/>
            <person name="Puig M."/>
            <person name="Quesneville H."/>
            <person name="Ram K.R."/>
            <person name="Rand D."/>
            <person name="Rasmussen M.D."/>
            <person name="Reed L.K."/>
            <person name="Reenan R."/>
            <person name="Reily A."/>
            <person name="Remington K.A."/>
            <person name="Rieger T.T."/>
            <person name="Ritchie M.G."/>
            <person name="Robin C."/>
            <person name="Rogers Y.H."/>
            <person name="Rohde C."/>
            <person name="Rozas J."/>
            <person name="Rubenfield M.J."/>
            <person name="Ruiz A."/>
            <person name="Russo S."/>
            <person name="Salzberg S.L."/>
            <person name="Sanchez-Gracia A."/>
            <person name="Saranga D.J."/>
            <person name="Sato H."/>
            <person name="Schaeffer S.W."/>
            <person name="Schatz M.C."/>
            <person name="Schlenke T."/>
            <person name="Schwartz R."/>
            <person name="Segarra C."/>
            <person name="Singh R.S."/>
            <person name="Sirot L."/>
            <person name="Sirota M."/>
            <person name="Sisneros N.B."/>
            <person name="Smith C.D."/>
            <person name="Smith T.F."/>
            <person name="Spieth J."/>
            <person name="Stage D.E."/>
            <person name="Stark A."/>
            <person name="Stephan W."/>
            <person name="Strausberg R.L."/>
            <person name="Strempel S."/>
            <person name="Sturgill D."/>
            <person name="Sutton G."/>
            <person name="Sutton G.G."/>
            <person name="Tao W."/>
            <person name="Teichmann S."/>
            <person name="Tobari Y.N."/>
            <person name="Tomimura Y."/>
            <person name="Tsolas J.M."/>
            <person name="Valente V.L."/>
            <person name="Venter E."/>
            <person name="Venter J.C."/>
            <person name="Vicario S."/>
            <person name="Vieira F.G."/>
            <person name="Vilella A.J."/>
            <person name="Villasante A."/>
            <person name="Walenz B."/>
            <person name="Wang J."/>
            <person name="Wasserman M."/>
            <person name="Watts T."/>
            <person name="Wilson D."/>
            <person name="Wilson R.K."/>
            <person name="Wing R.A."/>
            <person name="Wolfner M.F."/>
            <person name="Wong A."/>
            <person name="Wong G.K."/>
            <person name="Wu C.I."/>
            <person name="Wu G."/>
            <person name="Yamamoto D."/>
            <person name="Yang H.P."/>
            <person name="Yang S.P."/>
            <person name="Yorke J.A."/>
            <person name="Yoshida K."/>
            <person name="Zdobnov E."/>
            <person name="Zhang P."/>
            <person name="Zhang Y."/>
            <person name="Zimin A.V."/>
            <person name="Baldwin J."/>
            <person name="Abdouelleil A."/>
            <person name="Abdulkadir J."/>
            <person name="Abebe A."/>
            <person name="Abera B."/>
            <person name="Abreu J."/>
            <person name="Acer S.C."/>
            <person name="Aftuck L."/>
            <person name="Alexander A."/>
            <person name="An P."/>
            <person name="Anderson E."/>
            <person name="Anderson S."/>
            <person name="Arachi H."/>
            <person name="Azer M."/>
            <person name="Bachantsang P."/>
            <person name="Barry A."/>
            <person name="Bayul T."/>
            <person name="Berlin A."/>
            <person name="Bessette D."/>
            <person name="Bloom T."/>
            <person name="Blye J."/>
            <person name="Boguslavskiy L."/>
            <person name="Bonnet C."/>
            <person name="Boukhgalter B."/>
            <person name="Bourzgui I."/>
            <person name="Brown A."/>
            <person name="Cahill P."/>
            <person name="Channer S."/>
            <person name="Cheshatsang Y."/>
            <person name="Chuda L."/>
            <person name="Citroen M."/>
            <person name="Collymore A."/>
            <person name="Cooke P."/>
            <person name="Costello M."/>
            <person name="D'Aco K."/>
            <person name="Daza R."/>
            <person name="De Haan G."/>
            <person name="DeGray S."/>
            <person name="DeMaso C."/>
            <person name="Dhargay N."/>
            <person name="Dooley K."/>
            <person name="Dooley E."/>
            <person name="Doricent M."/>
            <person name="Dorje P."/>
            <person name="Dorjee K."/>
            <person name="Dupes A."/>
            <person name="Elong R."/>
            <person name="Falk J."/>
            <person name="Farina A."/>
            <person name="Faro S."/>
            <person name="Ferguson D."/>
            <person name="Fisher S."/>
            <person name="Foley C.D."/>
            <person name="Franke A."/>
            <person name="Friedrich D."/>
            <person name="Gadbois L."/>
            <person name="Gearin G."/>
            <person name="Gearin C.R."/>
            <person name="Giannoukos G."/>
            <person name="Goode T."/>
            <person name="Graham J."/>
            <person name="Grandbois E."/>
            <person name="Grewal S."/>
            <person name="Gyaltsen K."/>
            <person name="Hafez N."/>
            <person name="Hagos B."/>
            <person name="Hall J."/>
            <person name="Henson C."/>
            <person name="Hollinger A."/>
            <person name="Honan T."/>
            <person name="Huard M.D."/>
            <person name="Hughes L."/>
            <person name="Hurhula B."/>
            <person name="Husby M.E."/>
            <person name="Kamat A."/>
            <person name="Kanga B."/>
            <person name="Kashin S."/>
            <person name="Khazanovich D."/>
            <person name="Kisner P."/>
            <person name="Lance K."/>
            <person name="Lara M."/>
            <person name="Lee W."/>
            <person name="Lennon N."/>
            <person name="Letendre F."/>
            <person name="LeVine R."/>
            <person name="Lipovsky A."/>
            <person name="Liu X."/>
            <person name="Liu J."/>
            <person name="Liu S."/>
            <person name="Lokyitsang T."/>
            <person name="Lokyitsang Y."/>
            <person name="Lubonja R."/>
            <person name="Lui A."/>
            <person name="MacDonald P."/>
            <person name="Magnisalis V."/>
            <person name="Maru K."/>
            <person name="Matthews C."/>
            <person name="McCusker W."/>
            <person name="McDonough S."/>
            <person name="Mehta T."/>
            <person name="Meldrim J."/>
            <person name="Meneus L."/>
            <person name="Mihai O."/>
            <person name="Mihalev A."/>
            <person name="Mihova T."/>
            <person name="Mittelman R."/>
            <person name="Mlenga V."/>
            <person name="Montmayeur A."/>
            <person name="Mulrain L."/>
            <person name="Navidi A."/>
            <person name="Naylor J."/>
            <person name="Negash T."/>
            <person name="Nguyen T."/>
            <person name="Nguyen N."/>
            <person name="Nicol R."/>
            <person name="Norbu C."/>
            <person name="Norbu N."/>
            <person name="Novod N."/>
            <person name="O'Neill B."/>
            <person name="Osman S."/>
            <person name="Markiewicz E."/>
            <person name="Oyono O.L."/>
            <person name="Patti C."/>
            <person name="Phunkhang P."/>
            <person name="Pierre F."/>
            <person name="Priest M."/>
            <person name="Raghuraman S."/>
            <person name="Rege F."/>
            <person name="Reyes R."/>
            <person name="Rise C."/>
            <person name="Rogov P."/>
            <person name="Ross K."/>
            <person name="Ryan E."/>
            <person name="Settipalli S."/>
            <person name="Shea T."/>
            <person name="Sherpa N."/>
            <person name="Shi L."/>
            <person name="Shih D."/>
            <person name="Sparrow T."/>
            <person name="Spaulding J."/>
            <person name="Stalker J."/>
            <person name="Stange-Thomann N."/>
            <person name="Stavropoulos S."/>
            <person name="Stone C."/>
            <person name="Strader C."/>
            <person name="Tesfaye S."/>
            <person name="Thomson T."/>
            <person name="Thoulutsang Y."/>
            <person name="Thoulutsang D."/>
            <person name="Topham K."/>
            <person name="Topping I."/>
            <person name="Tsamla T."/>
            <person name="Vassiliev H."/>
            <person name="Vo A."/>
            <person name="Wangchuk T."/>
            <person name="Wangdi T."/>
            <person name="Weiand M."/>
            <person name="Wilkinson J."/>
            <person name="Wilson A."/>
            <person name="Yadav S."/>
            <person name="Young G."/>
            <person name="Yu Q."/>
            <person name="Zembek L."/>
            <person name="Zhong D."/>
            <person name="Zimmer A."/>
            <person name="Zwirko Z."/>
            <person name="Jaffe D.B."/>
            <person name="Alvarez P."/>
            <person name="Brockman W."/>
            <person name="Butler J."/>
            <person name="Chin C."/>
            <person name="Gnerre S."/>
            <person name="Grabherr M."/>
            <person name="Kleber M."/>
            <person name="Mauceli E."/>
            <person name="MacCallum I."/>
        </authorList>
    </citation>
    <scope>NUCLEOTIDE SEQUENCE [LARGE SCALE GENOMIC DNA]</scope>
    <source>
        <strain evidence="3">Tucson 14030-0811.24</strain>
    </source>
</reference>
<dbReference type="Proteomes" id="UP000007798">
    <property type="component" value="Unassembled WGS sequence"/>
</dbReference>
<dbReference type="SMART" id="SM00595">
    <property type="entry name" value="MADF"/>
    <property type="match status" value="1"/>
</dbReference>
<evidence type="ECO:0000259" key="1">
    <source>
        <dbReference type="PROSITE" id="PS51029"/>
    </source>
</evidence>